<dbReference type="GO" id="GO:0005840">
    <property type="term" value="C:ribosome"/>
    <property type="evidence" value="ECO:0007669"/>
    <property type="project" value="UniProtKB-KW"/>
</dbReference>
<protein>
    <submittedName>
        <fullName evidence="2">Ribosomal protein S12 methylthiotransferase RimO</fullName>
    </submittedName>
</protein>
<feature type="region of interest" description="Disordered" evidence="1">
    <location>
        <begin position="140"/>
        <end position="161"/>
    </location>
</feature>
<sequence length="280" mass="31554">MHPRLNSPALSILHKYRQILRTHIPHPHPNRLPPPEIRFVKPKLAPIRKPNRHKILPTRPHLKQFLQRPSHHLHASLPIQQHNPSTLPNRLLYRSPDHADQLVKPRLPSAACLHAPHHRLVHEIPARVAPERRDCPRPHVHPLPQVASPPRGRVGNSVREADADSSSAAFGEIRDLNGEYRVVGIVGFVGRSGEEAVEAVFLGFREKGREVEAGELGLDELGALVVAIDREVVLEVASGERVESGEDMREGLLRFGFRVGFGVWRVEENDAHVHGWYELI</sequence>
<keyword evidence="2" id="KW-0808">Transferase</keyword>
<comment type="caution">
    <text evidence="2">The sequence shown here is derived from an EMBL/GenBank/DDBJ whole genome shotgun (WGS) entry which is preliminary data.</text>
</comment>
<gene>
    <name evidence="2" type="ORF">STAS_17146</name>
</gene>
<keyword evidence="2" id="KW-0687">Ribonucleoprotein</keyword>
<evidence type="ECO:0000256" key="1">
    <source>
        <dbReference type="SAM" id="MobiDB-lite"/>
    </source>
</evidence>
<name>A0A5A7Q6B6_STRAF</name>
<evidence type="ECO:0000313" key="2">
    <source>
        <dbReference type="EMBL" id="GER40476.1"/>
    </source>
</evidence>
<dbReference type="EMBL" id="BKCP01005883">
    <property type="protein sequence ID" value="GER40476.1"/>
    <property type="molecule type" value="Genomic_DNA"/>
</dbReference>
<keyword evidence="3" id="KW-1185">Reference proteome</keyword>
<proteinExistence type="predicted"/>
<reference evidence="3" key="1">
    <citation type="journal article" date="2019" name="Curr. Biol.">
        <title>Genome Sequence of Striga asiatica Provides Insight into the Evolution of Plant Parasitism.</title>
        <authorList>
            <person name="Yoshida S."/>
            <person name="Kim S."/>
            <person name="Wafula E.K."/>
            <person name="Tanskanen J."/>
            <person name="Kim Y.M."/>
            <person name="Honaas L."/>
            <person name="Yang Z."/>
            <person name="Spallek T."/>
            <person name="Conn C.E."/>
            <person name="Ichihashi Y."/>
            <person name="Cheong K."/>
            <person name="Cui S."/>
            <person name="Der J.P."/>
            <person name="Gundlach H."/>
            <person name="Jiao Y."/>
            <person name="Hori C."/>
            <person name="Ishida J.K."/>
            <person name="Kasahara H."/>
            <person name="Kiba T."/>
            <person name="Kim M.S."/>
            <person name="Koo N."/>
            <person name="Laohavisit A."/>
            <person name="Lee Y.H."/>
            <person name="Lumba S."/>
            <person name="McCourt P."/>
            <person name="Mortimer J.C."/>
            <person name="Mutuku J.M."/>
            <person name="Nomura T."/>
            <person name="Sasaki-Sekimoto Y."/>
            <person name="Seto Y."/>
            <person name="Wang Y."/>
            <person name="Wakatake T."/>
            <person name="Sakakibara H."/>
            <person name="Demura T."/>
            <person name="Yamaguchi S."/>
            <person name="Yoneyama K."/>
            <person name="Manabe R.I."/>
            <person name="Nelson D.C."/>
            <person name="Schulman A.H."/>
            <person name="Timko M.P."/>
            <person name="dePamphilis C.W."/>
            <person name="Choi D."/>
            <person name="Shirasu K."/>
        </authorList>
    </citation>
    <scope>NUCLEOTIDE SEQUENCE [LARGE SCALE GENOMIC DNA]</scope>
    <source>
        <strain evidence="3">cv. UVA1</strain>
    </source>
</reference>
<keyword evidence="2" id="KW-0689">Ribosomal protein</keyword>
<dbReference type="Proteomes" id="UP000325081">
    <property type="component" value="Unassembled WGS sequence"/>
</dbReference>
<accession>A0A5A7Q6B6</accession>
<evidence type="ECO:0000313" key="3">
    <source>
        <dbReference type="Proteomes" id="UP000325081"/>
    </source>
</evidence>
<organism evidence="2 3">
    <name type="scientific">Striga asiatica</name>
    <name type="common">Asiatic witchweed</name>
    <name type="synonym">Buchnera asiatica</name>
    <dbReference type="NCBI Taxonomy" id="4170"/>
    <lineage>
        <taxon>Eukaryota</taxon>
        <taxon>Viridiplantae</taxon>
        <taxon>Streptophyta</taxon>
        <taxon>Embryophyta</taxon>
        <taxon>Tracheophyta</taxon>
        <taxon>Spermatophyta</taxon>
        <taxon>Magnoliopsida</taxon>
        <taxon>eudicotyledons</taxon>
        <taxon>Gunneridae</taxon>
        <taxon>Pentapetalae</taxon>
        <taxon>asterids</taxon>
        <taxon>lamiids</taxon>
        <taxon>Lamiales</taxon>
        <taxon>Orobanchaceae</taxon>
        <taxon>Buchnereae</taxon>
        <taxon>Striga</taxon>
    </lineage>
</organism>
<dbReference type="AlphaFoldDB" id="A0A5A7Q6B6"/>
<dbReference type="GO" id="GO:0016740">
    <property type="term" value="F:transferase activity"/>
    <property type="evidence" value="ECO:0007669"/>
    <property type="project" value="UniProtKB-KW"/>
</dbReference>